<evidence type="ECO:0000313" key="5">
    <source>
        <dbReference type="Proteomes" id="UP000225548"/>
    </source>
</evidence>
<keyword evidence="5" id="KW-1185">Reference proteome</keyword>
<dbReference type="GO" id="GO:0008168">
    <property type="term" value="F:methyltransferase activity"/>
    <property type="evidence" value="ECO:0007669"/>
    <property type="project" value="UniProtKB-KW"/>
</dbReference>
<dbReference type="AlphaFoldDB" id="A0A2A9E303"/>
<dbReference type="Gene3D" id="3.40.50.150">
    <property type="entry name" value="Vaccinia Virus protein VP39"/>
    <property type="match status" value="1"/>
</dbReference>
<evidence type="ECO:0000256" key="1">
    <source>
        <dbReference type="ARBA" id="ARBA00022884"/>
    </source>
</evidence>
<name>A0A2A9E303_9MICO</name>
<feature type="domain" description="Ribosomal RNA methyltransferase FtsJ" evidence="3">
    <location>
        <begin position="19"/>
        <end position="204"/>
    </location>
</feature>
<dbReference type="EMBL" id="PDJG01000001">
    <property type="protein sequence ID" value="PFG33407.1"/>
    <property type="molecule type" value="Genomic_DNA"/>
</dbReference>
<organism evidence="4 5">
    <name type="scientific">Sanguibacter antarcticus</name>
    <dbReference type="NCBI Taxonomy" id="372484"/>
    <lineage>
        <taxon>Bacteria</taxon>
        <taxon>Bacillati</taxon>
        <taxon>Actinomycetota</taxon>
        <taxon>Actinomycetes</taxon>
        <taxon>Micrococcales</taxon>
        <taxon>Sanguibacteraceae</taxon>
        <taxon>Sanguibacter</taxon>
    </lineage>
</organism>
<dbReference type="InterPro" id="IPR002877">
    <property type="entry name" value="RNA_MeTrfase_FtsJ_dom"/>
</dbReference>
<keyword evidence="1" id="KW-0694">RNA-binding</keyword>
<keyword evidence="4" id="KW-0489">Methyltransferase</keyword>
<keyword evidence="4" id="KW-0808">Transferase</keyword>
<dbReference type="Proteomes" id="UP000225548">
    <property type="component" value="Unassembled WGS sequence"/>
</dbReference>
<sequence length="246" mass="26103">MVPAAADIRVDAGRGDIDYVSRAALKLRGALDALDRLGPTVEGTDCLDVGASTGGFTELLLERGARRVVALDVGHDQLAPHLRSDSRVHVIEGCNARDLKASDLPWMPRLVVADVSFISLTLVVPPVLDAVAGDLDLLVMVKPQFEVGRERLGSGGVVRDPALHQQAVRDVVASAHAAGARARAVIPSPLPGPHGNREFFVWFTRAEAHTDTIDGTIEQAVRGDPQGTVPTAHWVGTEPPRIGGRP</sequence>
<protein>
    <submittedName>
        <fullName evidence="4">23S rRNA (Cytidine1920-2'-O)/16S rRNA (Cytidine1409-2'-O)-methyltransferase</fullName>
    </submittedName>
</protein>
<dbReference type="GO" id="GO:0003723">
    <property type="term" value="F:RNA binding"/>
    <property type="evidence" value="ECO:0007669"/>
    <property type="project" value="UniProtKB-KW"/>
</dbReference>
<evidence type="ECO:0000259" key="3">
    <source>
        <dbReference type="Pfam" id="PF01728"/>
    </source>
</evidence>
<dbReference type="CDD" id="cd02440">
    <property type="entry name" value="AdoMet_MTases"/>
    <property type="match status" value="1"/>
</dbReference>
<gene>
    <name evidence="4" type="ORF">ATL42_1280</name>
</gene>
<proteinExistence type="predicted"/>
<dbReference type="SUPFAM" id="SSF53335">
    <property type="entry name" value="S-adenosyl-L-methionine-dependent methyltransferases"/>
    <property type="match status" value="1"/>
</dbReference>
<accession>A0A2A9E303</accession>
<dbReference type="InterPro" id="IPR029063">
    <property type="entry name" value="SAM-dependent_MTases_sf"/>
</dbReference>
<dbReference type="Pfam" id="PF01728">
    <property type="entry name" value="FtsJ"/>
    <property type="match status" value="1"/>
</dbReference>
<dbReference type="PANTHER" id="PTHR32319">
    <property type="entry name" value="BACTERIAL HEMOLYSIN-LIKE PROTEIN"/>
    <property type="match status" value="1"/>
</dbReference>
<dbReference type="InterPro" id="IPR047048">
    <property type="entry name" value="TlyA"/>
</dbReference>
<dbReference type="PANTHER" id="PTHR32319:SF0">
    <property type="entry name" value="BACTERIAL HEMOLYSIN-LIKE PROTEIN"/>
    <property type="match status" value="1"/>
</dbReference>
<dbReference type="GO" id="GO:0032259">
    <property type="term" value="P:methylation"/>
    <property type="evidence" value="ECO:0007669"/>
    <property type="project" value="UniProtKB-KW"/>
</dbReference>
<evidence type="ECO:0000256" key="2">
    <source>
        <dbReference type="SAM" id="MobiDB-lite"/>
    </source>
</evidence>
<feature type="region of interest" description="Disordered" evidence="2">
    <location>
        <begin position="221"/>
        <end position="246"/>
    </location>
</feature>
<reference evidence="4 5" key="1">
    <citation type="submission" date="2017-10" db="EMBL/GenBank/DDBJ databases">
        <title>Sequencing the genomes of 1000 actinobacteria strains.</title>
        <authorList>
            <person name="Klenk H.-P."/>
        </authorList>
    </citation>
    <scope>NUCLEOTIDE SEQUENCE [LARGE SCALE GENOMIC DNA]</scope>
    <source>
        <strain evidence="4 5">DSM 18966</strain>
    </source>
</reference>
<comment type="caution">
    <text evidence="4">The sequence shown here is derived from an EMBL/GenBank/DDBJ whole genome shotgun (WGS) entry which is preliminary data.</text>
</comment>
<evidence type="ECO:0000313" key="4">
    <source>
        <dbReference type="EMBL" id="PFG33407.1"/>
    </source>
</evidence>